<reference evidence="1" key="1">
    <citation type="submission" date="2022-11" db="EMBL/GenBank/DDBJ databases">
        <title>beta-Carotene-producing bacterium, Jeongeuplla avenae sp. nov., alleviates the salt stress of Arabidopsis seedlings.</title>
        <authorList>
            <person name="Jiang L."/>
            <person name="Lee J."/>
        </authorList>
    </citation>
    <scope>NUCLEOTIDE SEQUENCE</scope>
    <source>
        <strain evidence="1">DY_R2A_6</strain>
    </source>
</reference>
<organism evidence="1 2">
    <name type="scientific">Antarcticirhabdus aurantiaca</name>
    <dbReference type="NCBI Taxonomy" id="2606717"/>
    <lineage>
        <taxon>Bacteria</taxon>
        <taxon>Pseudomonadati</taxon>
        <taxon>Pseudomonadota</taxon>
        <taxon>Alphaproteobacteria</taxon>
        <taxon>Hyphomicrobiales</taxon>
        <taxon>Aurantimonadaceae</taxon>
        <taxon>Antarcticirhabdus</taxon>
    </lineage>
</organism>
<sequence>MMTILFLVFPFAMILAAFCDLLSMTIPNRVNAGLCAAFLVLAPFAGLGWDAMALHLATAFCVLLLGIACFSAGWMGGGDAKLMTAVALWLGPGEALLQYAVLSAILGGVLTLLILNARAVMAPATGVGFVDRLLHHETGVPYGIALGAAGLLLFPTTIYFDAAIRTLAG</sequence>
<dbReference type="Proteomes" id="UP001163223">
    <property type="component" value="Chromosome"/>
</dbReference>
<evidence type="ECO:0000313" key="1">
    <source>
        <dbReference type="EMBL" id="WAJ30126.1"/>
    </source>
</evidence>
<dbReference type="EC" id="3.4.23.43" evidence="1"/>
<accession>A0ACD4NTC8</accession>
<dbReference type="EMBL" id="CP113520">
    <property type="protein sequence ID" value="WAJ30126.1"/>
    <property type="molecule type" value="Genomic_DNA"/>
</dbReference>
<gene>
    <name evidence="1" type="ORF">OXU80_07940</name>
</gene>
<name>A0ACD4NTC8_9HYPH</name>
<proteinExistence type="predicted"/>
<evidence type="ECO:0000313" key="2">
    <source>
        <dbReference type="Proteomes" id="UP001163223"/>
    </source>
</evidence>
<keyword evidence="2" id="KW-1185">Reference proteome</keyword>
<keyword evidence="1" id="KW-0378">Hydrolase</keyword>
<protein>
    <submittedName>
        <fullName evidence="1">Prepilin peptidase</fullName>
        <ecNumber evidence="1">3.4.23.43</ecNumber>
    </submittedName>
</protein>